<comment type="similarity">
    <text evidence="4">Belongs to the GbsR family.</text>
</comment>
<dbReference type="PIRSF" id="PIRSF006707">
    <property type="entry name" value="MJ1563"/>
    <property type="match status" value="1"/>
</dbReference>
<keyword evidence="6" id="KW-1185">Reference proteome</keyword>
<dbReference type="PANTHER" id="PTHR38465">
    <property type="entry name" value="HTH-TYPE TRANSCRIPTIONAL REGULATOR MJ1563-RELATED"/>
    <property type="match status" value="1"/>
</dbReference>
<gene>
    <name evidence="5" type="ORF">MFMK1_003437</name>
</gene>
<dbReference type="InterPro" id="IPR036390">
    <property type="entry name" value="WH_DNA-bd_sf"/>
</dbReference>
<dbReference type="Proteomes" id="UP001329915">
    <property type="component" value="Chromosome"/>
</dbReference>
<dbReference type="InterPro" id="IPR026282">
    <property type="entry name" value="MJ1563"/>
</dbReference>
<protein>
    <recommendedName>
        <fullName evidence="4">HTH-type transcriptional regulator</fullName>
    </recommendedName>
</protein>
<dbReference type="SUPFAM" id="SSF46785">
    <property type="entry name" value="Winged helix' DNA-binding domain"/>
    <property type="match status" value="1"/>
</dbReference>
<evidence type="ECO:0000256" key="2">
    <source>
        <dbReference type="ARBA" id="ARBA00023125"/>
    </source>
</evidence>
<keyword evidence="1 4" id="KW-0805">Transcription regulation</keyword>
<sequence length="184" mass="21584">MKLNCPSDMDKLEIARRRISTVMAKTMDLYGTPPSIGMLYATLYFSEDPLTLDELKESMGMSKTSMSTGVRKLEENHFVNKVWQKGVRKDLYEAQKDFYESFIGFYCNMWHRELELNMEAIRKAEPELKALLKSSDEEVRRLAERDLAQLENGQNYYKWLEKLVKSLESGKIFDFIPKLEKEVD</sequence>
<dbReference type="RefSeq" id="WP_366922954.1">
    <property type="nucleotide sequence ID" value="NZ_CP121694.1"/>
</dbReference>
<keyword evidence="2 4" id="KW-0238">DNA-binding</keyword>
<name>A0AAU0UQI5_9FIRM</name>
<organism evidence="5 6">
    <name type="scientific">Metallumcola ferriviriculae</name>
    <dbReference type="NCBI Taxonomy" id="3039180"/>
    <lineage>
        <taxon>Bacteria</taxon>
        <taxon>Bacillati</taxon>
        <taxon>Bacillota</taxon>
        <taxon>Clostridia</taxon>
        <taxon>Neomoorellales</taxon>
        <taxon>Desulfitibacteraceae</taxon>
        <taxon>Metallumcola</taxon>
    </lineage>
</organism>
<evidence type="ECO:0000256" key="1">
    <source>
        <dbReference type="ARBA" id="ARBA00023015"/>
    </source>
</evidence>
<dbReference type="InterPro" id="IPR052362">
    <property type="entry name" value="HTH-GbsR_regulator"/>
</dbReference>
<evidence type="ECO:0000256" key="4">
    <source>
        <dbReference type="PIRNR" id="PIRNR006707"/>
    </source>
</evidence>
<dbReference type="PANTHER" id="PTHR38465:SF1">
    <property type="entry name" value="HTH-TYPE TRANSCRIPTIONAL REGULATOR MJ1563-RELATED"/>
    <property type="match status" value="1"/>
</dbReference>
<reference evidence="5 6" key="1">
    <citation type="submission" date="2023-04" db="EMBL/GenBank/DDBJ databases">
        <authorList>
            <person name="Hsu D."/>
        </authorList>
    </citation>
    <scope>NUCLEOTIDE SEQUENCE [LARGE SCALE GENOMIC DNA]</scope>
    <source>
        <strain evidence="5 6">MK1</strain>
    </source>
</reference>
<accession>A0AAU0UQI5</accession>
<dbReference type="Gene3D" id="1.10.10.10">
    <property type="entry name" value="Winged helix-like DNA-binding domain superfamily/Winged helix DNA-binding domain"/>
    <property type="match status" value="1"/>
</dbReference>
<dbReference type="KEGG" id="dbc:MFMK1_003437"/>
<keyword evidence="3 4" id="KW-0804">Transcription</keyword>
<proteinExistence type="inferred from homology"/>
<dbReference type="AlphaFoldDB" id="A0AAU0UQI5"/>
<dbReference type="InterPro" id="IPR036388">
    <property type="entry name" value="WH-like_DNA-bd_sf"/>
</dbReference>
<dbReference type="GO" id="GO:0003677">
    <property type="term" value="F:DNA binding"/>
    <property type="evidence" value="ECO:0007669"/>
    <property type="project" value="UniProtKB-UniRule"/>
</dbReference>
<evidence type="ECO:0000313" key="6">
    <source>
        <dbReference type="Proteomes" id="UP001329915"/>
    </source>
</evidence>
<evidence type="ECO:0000256" key="3">
    <source>
        <dbReference type="ARBA" id="ARBA00023163"/>
    </source>
</evidence>
<dbReference type="EMBL" id="CP121694">
    <property type="protein sequence ID" value="WRO23574.1"/>
    <property type="molecule type" value="Genomic_DNA"/>
</dbReference>
<evidence type="ECO:0000313" key="5">
    <source>
        <dbReference type="EMBL" id="WRO23574.1"/>
    </source>
</evidence>